<dbReference type="Proteomes" id="UP001565471">
    <property type="component" value="Unassembled WGS sequence"/>
</dbReference>
<proteinExistence type="predicted"/>
<reference evidence="1 2" key="1">
    <citation type="submission" date="2024-07" db="EMBL/GenBank/DDBJ databases">
        <title>Genomic Encyclopedia of Type Strains, Phase V (KMG-V): Genome sequencing to study the core and pangenomes of soil and plant-associated prokaryotes.</title>
        <authorList>
            <person name="Whitman W."/>
        </authorList>
    </citation>
    <scope>NUCLEOTIDE SEQUENCE [LARGE SCALE GENOMIC DNA]</scope>
    <source>
        <strain evidence="1 2">USDA 415</strain>
    </source>
</reference>
<keyword evidence="2" id="KW-1185">Reference proteome</keyword>
<dbReference type="RefSeq" id="WP_028340926.1">
    <property type="nucleotide sequence ID" value="NZ_CP126026.1"/>
</dbReference>
<organism evidence="1 2">
    <name type="scientific">Bradyrhizobium elkanii</name>
    <dbReference type="NCBI Taxonomy" id="29448"/>
    <lineage>
        <taxon>Bacteria</taxon>
        <taxon>Pseudomonadati</taxon>
        <taxon>Pseudomonadota</taxon>
        <taxon>Alphaproteobacteria</taxon>
        <taxon>Hyphomicrobiales</taxon>
        <taxon>Nitrobacteraceae</taxon>
        <taxon>Bradyrhizobium</taxon>
    </lineage>
</organism>
<gene>
    <name evidence="1" type="ORF">ABIF29_004451</name>
</gene>
<comment type="caution">
    <text evidence="1">The sequence shown here is derived from an EMBL/GenBank/DDBJ whole genome shotgun (WGS) entry which is preliminary data.</text>
</comment>
<evidence type="ECO:0000313" key="1">
    <source>
        <dbReference type="EMBL" id="MEY9317652.1"/>
    </source>
</evidence>
<protein>
    <submittedName>
        <fullName evidence="1">Uncharacterized protein</fullName>
    </submittedName>
</protein>
<dbReference type="EMBL" id="JBGBZA010000002">
    <property type="protein sequence ID" value="MEY9317652.1"/>
    <property type="molecule type" value="Genomic_DNA"/>
</dbReference>
<accession>A0ABV4F2J3</accession>
<sequence length="147" mass="16497">MNPRYLPTTVDGKVARVVEESGEVVEVIGRCLRIFGKIGRFGLDSADPEGGPNNAAMFLSELADLRHAISQAENCLTDFAKIKVGNAELIWTKELVPASELRELYNEEHLTDEQFLAENKVIGVCSGQWHREGLEYRLYLDMSFEHA</sequence>
<name>A0ABV4F2J3_BRAEL</name>
<evidence type="ECO:0000313" key="2">
    <source>
        <dbReference type="Proteomes" id="UP001565471"/>
    </source>
</evidence>